<dbReference type="Pfam" id="PF08242">
    <property type="entry name" value="Methyltransf_12"/>
    <property type="match status" value="1"/>
</dbReference>
<organism evidence="11 12">
    <name type="scientific">Durusdinium trenchii</name>
    <dbReference type="NCBI Taxonomy" id="1381693"/>
    <lineage>
        <taxon>Eukaryota</taxon>
        <taxon>Sar</taxon>
        <taxon>Alveolata</taxon>
        <taxon>Dinophyceae</taxon>
        <taxon>Suessiales</taxon>
        <taxon>Symbiodiniaceae</taxon>
        <taxon>Durusdinium</taxon>
    </lineage>
</organism>
<feature type="domain" description="Methyltransferase type 12" evidence="9">
    <location>
        <begin position="436"/>
        <end position="539"/>
    </location>
</feature>
<dbReference type="InterPro" id="IPR003256">
    <property type="entry name" value="Ribosomal_uL24"/>
</dbReference>
<evidence type="ECO:0000256" key="2">
    <source>
        <dbReference type="ARBA" id="ARBA00010618"/>
    </source>
</evidence>
<keyword evidence="4 7" id="KW-0689">Ribosomal protein</keyword>
<dbReference type="Gene3D" id="2.30.30.30">
    <property type="match status" value="1"/>
</dbReference>
<dbReference type="Pfam" id="PF00467">
    <property type="entry name" value="KOW"/>
    <property type="match status" value="1"/>
</dbReference>
<dbReference type="InterPro" id="IPR041988">
    <property type="entry name" value="Ribosomal_uL24_KOW"/>
</dbReference>
<dbReference type="Gene3D" id="3.40.50.150">
    <property type="entry name" value="Vaccinia Virus protein VP39"/>
    <property type="match status" value="1"/>
</dbReference>
<evidence type="ECO:0000313" key="12">
    <source>
        <dbReference type="Proteomes" id="UP001642484"/>
    </source>
</evidence>
<dbReference type="Pfam" id="PF17136">
    <property type="entry name" value="ribosomal_L24"/>
    <property type="match status" value="1"/>
</dbReference>
<dbReference type="InterPro" id="IPR029063">
    <property type="entry name" value="SAM-dependent_MTases_sf"/>
</dbReference>
<evidence type="ECO:0000256" key="6">
    <source>
        <dbReference type="ARBA" id="ARBA00035282"/>
    </source>
</evidence>
<comment type="similarity">
    <text evidence="2 7">Belongs to the universal ribosomal protein uL24 family.</text>
</comment>
<dbReference type="CDD" id="cd02440">
    <property type="entry name" value="AdoMet_MTases"/>
    <property type="match status" value="1"/>
</dbReference>
<evidence type="ECO:0000313" key="11">
    <source>
        <dbReference type="EMBL" id="CAK9057661.1"/>
    </source>
</evidence>
<dbReference type="EMBL" id="CAXAMN010021295">
    <property type="protein sequence ID" value="CAK9057661.1"/>
    <property type="molecule type" value="Genomic_DNA"/>
</dbReference>
<dbReference type="SUPFAM" id="SSF50104">
    <property type="entry name" value="Translation proteins SH3-like domain"/>
    <property type="match status" value="1"/>
</dbReference>
<dbReference type="Proteomes" id="UP001642484">
    <property type="component" value="Unassembled WGS sequence"/>
</dbReference>
<dbReference type="InterPro" id="IPR008991">
    <property type="entry name" value="Translation_prot_SH3-like_sf"/>
</dbReference>
<dbReference type="CDD" id="cd06089">
    <property type="entry name" value="KOW_RPL26"/>
    <property type="match status" value="1"/>
</dbReference>
<evidence type="ECO:0000256" key="3">
    <source>
        <dbReference type="ARBA" id="ARBA00011838"/>
    </source>
</evidence>
<proteinExistence type="inferred from homology"/>
<dbReference type="InterPro" id="IPR005825">
    <property type="entry name" value="Ribosomal_uL24_CS"/>
</dbReference>
<comment type="caution">
    <text evidence="11">The sequence shown here is derived from an EMBL/GenBank/DDBJ whole genome shotgun (WGS) entry which is preliminary data.</text>
</comment>
<dbReference type="SUPFAM" id="SSF53335">
    <property type="entry name" value="S-adenosyl-L-methionine-dependent methyltransferases"/>
    <property type="match status" value="1"/>
</dbReference>
<evidence type="ECO:0000256" key="4">
    <source>
        <dbReference type="ARBA" id="ARBA00022980"/>
    </source>
</evidence>
<dbReference type="PANTHER" id="PTHR12903">
    <property type="entry name" value="MITOCHONDRIAL RIBOSOMAL PROTEIN L24"/>
    <property type="match status" value="1"/>
</dbReference>
<comment type="function">
    <text evidence="1">One of two assembly initiator proteins, it binds directly to the 5'-end of the 23S rRNA, where it nucleates assembly of the 50S subunit.</text>
</comment>
<name>A0ABP0N1N0_9DINO</name>
<dbReference type="PROSITE" id="PS01108">
    <property type="entry name" value="RIBOSOMAL_L24"/>
    <property type="match status" value="1"/>
</dbReference>
<feature type="domain" description="Large ribosomal subunit protein uL24 C-terminal" evidence="10">
    <location>
        <begin position="792"/>
        <end position="849"/>
    </location>
</feature>
<evidence type="ECO:0000259" key="9">
    <source>
        <dbReference type="Pfam" id="PF08242"/>
    </source>
</evidence>
<comment type="subunit">
    <text evidence="3">Part of the 50S ribosomal subunit.</text>
</comment>
<dbReference type="HAMAP" id="MF_01326_B">
    <property type="entry name" value="Ribosomal_uL24_B"/>
    <property type="match status" value="1"/>
</dbReference>
<evidence type="ECO:0000256" key="7">
    <source>
        <dbReference type="RuleBase" id="RU003477"/>
    </source>
</evidence>
<feature type="domain" description="KOW" evidence="8">
    <location>
        <begin position="754"/>
        <end position="784"/>
    </location>
</feature>
<accession>A0ABP0N1N0</accession>
<gene>
    <name evidence="11" type="ORF">CCMP2556_LOCUS28441</name>
</gene>
<evidence type="ECO:0000256" key="1">
    <source>
        <dbReference type="ARBA" id="ARBA00004072"/>
    </source>
</evidence>
<protein>
    <recommendedName>
        <fullName evidence="6">Large ribosomal subunit protein uL24c</fullName>
    </recommendedName>
</protein>
<dbReference type="InterPro" id="IPR005824">
    <property type="entry name" value="KOW"/>
</dbReference>
<keyword evidence="5 7" id="KW-0687">Ribonucleoprotein</keyword>
<evidence type="ECO:0000259" key="8">
    <source>
        <dbReference type="Pfam" id="PF00467"/>
    </source>
</evidence>
<evidence type="ECO:0000256" key="5">
    <source>
        <dbReference type="ARBA" id="ARBA00023274"/>
    </source>
</evidence>
<dbReference type="NCBIfam" id="TIGR01079">
    <property type="entry name" value="rplX_bact"/>
    <property type="match status" value="1"/>
</dbReference>
<evidence type="ECO:0000259" key="10">
    <source>
        <dbReference type="Pfam" id="PF17136"/>
    </source>
</evidence>
<dbReference type="InterPro" id="IPR057264">
    <property type="entry name" value="Ribosomal_uL24_C"/>
</dbReference>
<dbReference type="InterPro" id="IPR013217">
    <property type="entry name" value="Methyltransf_12"/>
</dbReference>
<sequence length="917" mass="103019">MSRKSFDSRSTSTRTRRREVVRSWPVELVRQHLATQLSYGELELSLFEAQELQRRCATAGVATPLLELFDEVLAQGGDDGDFNLEIEADNRAEVAACAGDYFALFRHFALAEGLYERNTWGHARCLAEVLPSRPEEEQEQRRFEALEVALRVVLALEVPVDAWAERQLCQALFLLENLSSSSAENSLQRAFERANQTPLNFLEFLEPFIDVAAAPVEALARRCFLMTEVSWEDAKHSRGVRALLMRSQAFCHRHGESLIGHWRHCCHQELQTLQCLDGPSGSPLLAAASALASHCHFVGYCVPQGPPSADLSCKEAGAAWLLRALYEAPGCDPPGDLYEVAKKNRELETAIRRLSRSGEVNEELEIIKGLEHLRPGSSSQTVCADFYDATVYPPWHKGVECMGVLPVPIFEHLQRLCPGWAPSEAAMTRQGKRLLVAGCGSGHQVAVELKTYSDITELVAFDVSAQSVAVAQRKLKELLPEHMARVRFLVGDIMDLTLSHPLLSDGFDLVVCCGVLHHLPKPLEGLQRLASVLRPSGVIQLATYSALSHQTWQNGVQDWLRSKNLKPESGIPTRQEVRAMRAEVLKPEERPEEALTLLHFPEFYTYAGVLDLLFHPLERSFTLLQLLEELILPARLKPLGVFFLDVNADLAARRAFRARFGEADMSDLDQWHALEVSDPDLFGRMHGLFLTCDQGLPLEPPAKRRRDAERKQQRRRVTLVEAEFITSFADSIVMPAASGHAIHFRDLGEMGVMVGDRVRVLYGTEKGKYGVISRILHDKNQVVVNGTNLKRSFWHPEPGPGKPSRVTVELPIHVTNVALIDPVTKQPTRVKRRYTMNGEGVRISKVSGCAMPEPVPVRPNERELLWKKHEETVLLQSKDRRGPPKEDIFGNKEHFKSLVRLVRERRAVQQLRAEAEE</sequence>
<reference evidence="11 12" key="1">
    <citation type="submission" date="2024-02" db="EMBL/GenBank/DDBJ databases">
        <authorList>
            <person name="Chen Y."/>
            <person name="Shah S."/>
            <person name="Dougan E. K."/>
            <person name="Thang M."/>
            <person name="Chan C."/>
        </authorList>
    </citation>
    <scope>NUCLEOTIDE SEQUENCE [LARGE SCALE GENOMIC DNA]</scope>
</reference>
<dbReference type="InterPro" id="IPR014722">
    <property type="entry name" value="Rib_uL2_dom2"/>
</dbReference>
<keyword evidence="12" id="KW-1185">Reference proteome</keyword>